<sequence length="256" mass="27065">MNLIILTIILGFIGSFISGLVGIGGAIIMIPLLRFLPPAIGLEELSMQTIAGITIVQVMVATGTAALVHKSNNSVKKDLVIWLGVSIVIGSFLGGLGSKYVPEATLEFIFAVLALIAAVMMFVPQKETTIDQEFSFNKILGIISSFFVGIFSGLVGAGGSFLLVPIMLYILKIPLRTTIGSSLGIVFLSSISGFVSKTISGQIVWVLALAIILGAIPGANFGSKVSKYVSNFYIKLLLALLISASAIKMWIDILII</sequence>
<dbReference type="PANTHER" id="PTHR43701:SF13">
    <property type="entry name" value="MEMBRANE TRANSPORTER PROTEIN YRKJ-RELATED"/>
    <property type="match status" value="1"/>
</dbReference>
<evidence type="ECO:0000256" key="1">
    <source>
        <dbReference type="ARBA" id="ARBA00004141"/>
    </source>
</evidence>
<organism evidence="7 8">
    <name type="scientific">Desulfitobacterium hafniense</name>
    <name type="common">Desulfitobacterium frappieri</name>
    <dbReference type="NCBI Taxonomy" id="49338"/>
    <lineage>
        <taxon>Bacteria</taxon>
        <taxon>Bacillati</taxon>
        <taxon>Bacillota</taxon>
        <taxon>Clostridia</taxon>
        <taxon>Eubacteriales</taxon>
        <taxon>Desulfitobacteriaceae</taxon>
        <taxon>Desulfitobacterium</taxon>
    </lineage>
</organism>
<evidence type="ECO:0000256" key="6">
    <source>
        <dbReference type="RuleBase" id="RU363041"/>
    </source>
</evidence>
<dbReference type="EMBL" id="LOCK01000035">
    <property type="protein sequence ID" value="KTE90739.1"/>
    <property type="molecule type" value="Genomic_DNA"/>
</dbReference>
<accession>A0A0W1JGM4</accession>
<feature type="transmembrane region" description="Helical" evidence="6">
    <location>
        <begin position="203"/>
        <end position="220"/>
    </location>
</feature>
<proteinExistence type="inferred from homology"/>
<dbReference type="InterPro" id="IPR051598">
    <property type="entry name" value="TSUP/Inactive_protease-like"/>
</dbReference>
<evidence type="ECO:0000256" key="5">
    <source>
        <dbReference type="ARBA" id="ARBA00023136"/>
    </source>
</evidence>
<dbReference type="GO" id="GO:0005886">
    <property type="term" value="C:plasma membrane"/>
    <property type="evidence" value="ECO:0007669"/>
    <property type="project" value="UniProtKB-SubCell"/>
</dbReference>
<feature type="transmembrane region" description="Helical" evidence="6">
    <location>
        <begin position="79"/>
        <end position="98"/>
    </location>
</feature>
<feature type="transmembrane region" description="Helical" evidence="6">
    <location>
        <begin position="177"/>
        <end position="196"/>
    </location>
</feature>
<keyword evidence="3 6" id="KW-0812">Transmembrane</keyword>
<comment type="caution">
    <text evidence="7">The sequence shown here is derived from an EMBL/GenBank/DDBJ whole genome shotgun (WGS) entry which is preliminary data.</text>
</comment>
<dbReference type="Pfam" id="PF01925">
    <property type="entry name" value="TauE"/>
    <property type="match status" value="1"/>
</dbReference>
<evidence type="ECO:0000313" key="8">
    <source>
        <dbReference type="Proteomes" id="UP000054623"/>
    </source>
</evidence>
<dbReference type="AlphaFoldDB" id="A0A0W1JGM4"/>
<name>A0A0W1JGM4_DESHA</name>
<keyword evidence="4 6" id="KW-1133">Transmembrane helix</keyword>
<comment type="subcellular location">
    <subcellularLocation>
        <location evidence="6">Cell membrane</location>
        <topology evidence="6">Multi-pass membrane protein</topology>
    </subcellularLocation>
    <subcellularLocation>
        <location evidence="1">Membrane</location>
        <topology evidence="1">Multi-pass membrane protein</topology>
    </subcellularLocation>
</comment>
<protein>
    <recommendedName>
        <fullName evidence="6">Probable membrane transporter protein</fullName>
    </recommendedName>
</protein>
<feature type="transmembrane region" description="Helical" evidence="6">
    <location>
        <begin position="144"/>
        <end position="171"/>
    </location>
</feature>
<dbReference type="InterPro" id="IPR002781">
    <property type="entry name" value="TM_pro_TauE-like"/>
</dbReference>
<dbReference type="OrthoDB" id="9792581at2"/>
<comment type="similarity">
    <text evidence="2 6">Belongs to the 4-toluene sulfonate uptake permease (TSUP) (TC 2.A.102) family.</text>
</comment>
<feature type="transmembrane region" description="Helical" evidence="6">
    <location>
        <begin position="232"/>
        <end position="251"/>
    </location>
</feature>
<keyword evidence="5 6" id="KW-0472">Membrane</keyword>
<evidence type="ECO:0000256" key="2">
    <source>
        <dbReference type="ARBA" id="ARBA00009142"/>
    </source>
</evidence>
<dbReference type="PANTHER" id="PTHR43701">
    <property type="entry name" value="MEMBRANE TRANSPORTER PROTEIN MJ0441-RELATED"/>
    <property type="match status" value="1"/>
</dbReference>
<feature type="transmembrane region" description="Helical" evidence="6">
    <location>
        <begin position="7"/>
        <end position="33"/>
    </location>
</feature>
<gene>
    <name evidence="7" type="ORF">AT727_24045</name>
</gene>
<keyword evidence="6" id="KW-1003">Cell membrane</keyword>
<reference evidence="7 8" key="1">
    <citation type="submission" date="2015-12" db="EMBL/GenBank/DDBJ databases">
        <title>Draft Genome Sequence of Desulfitobacterium hafniense Strain DH, a Sulfate-reducing Bacterium Isolated from Paddy Soils.</title>
        <authorList>
            <person name="Bao P."/>
            <person name="Zhang X."/>
            <person name="Li G."/>
        </authorList>
    </citation>
    <scope>NUCLEOTIDE SEQUENCE [LARGE SCALE GENOMIC DNA]</scope>
    <source>
        <strain evidence="7 8">DH</strain>
    </source>
</reference>
<feature type="transmembrane region" description="Helical" evidence="6">
    <location>
        <begin position="104"/>
        <end position="123"/>
    </location>
</feature>
<evidence type="ECO:0000256" key="3">
    <source>
        <dbReference type="ARBA" id="ARBA00022692"/>
    </source>
</evidence>
<dbReference type="RefSeq" id="WP_058491543.1">
    <property type="nucleotide sequence ID" value="NZ_LOCK01000035.1"/>
</dbReference>
<evidence type="ECO:0000313" key="7">
    <source>
        <dbReference type="EMBL" id="KTE90739.1"/>
    </source>
</evidence>
<dbReference type="Proteomes" id="UP000054623">
    <property type="component" value="Unassembled WGS sequence"/>
</dbReference>
<evidence type="ECO:0000256" key="4">
    <source>
        <dbReference type="ARBA" id="ARBA00022989"/>
    </source>
</evidence>
<feature type="transmembrane region" description="Helical" evidence="6">
    <location>
        <begin position="45"/>
        <end position="67"/>
    </location>
</feature>